<evidence type="ECO:0000259" key="5">
    <source>
        <dbReference type="PROSITE" id="PS51464"/>
    </source>
</evidence>
<dbReference type="SUPFAM" id="SSF53697">
    <property type="entry name" value="SIS domain"/>
    <property type="match status" value="1"/>
</dbReference>
<dbReference type="Pfam" id="PF22645">
    <property type="entry name" value="GKRP_SIS_N"/>
    <property type="match status" value="1"/>
</dbReference>
<comment type="miscellaneous">
    <text evidence="3">A lyase-type mechanism (elimination/hydration) is suggested for the cleavage of the lactyl ether bond of MurNAc 6-phosphate, with the formation of an alpha,beta-unsaturated aldehyde intermediate with (E)-stereochemistry, followed by the syn addition of water to give product.</text>
</comment>
<name>A0A6H9ZAX3_9ACTN</name>
<dbReference type="NCBIfam" id="NF009222">
    <property type="entry name" value="PRK12570.1"/>
    <property type="match status" value="1"/>
</dbReference>
<organism evidence="6 7">
    <name type="scientific">Actinomadura rudentiformis</name>
    <dbReference type="NCBI Taxonomy" id="359158"/>
    <lineage>
        <taxon>Bacteria</taxon>
        <taxon>Bacillati</taxon>
        <taxon>Actinomycetota</taxon>
        <taxon>Actinomycetes</taxon>
        <taxon>Streptosporangiales</taxon>
        <taxon>Thermomonosporaceae</taxon>
        <taxon>Actinomadura</taxon>
    </lineage>
</organism>
<comment type="similarity">
    <text evidence="3">Belongs to the GCKR-like family. MurNAc-6-P etherase subfamily.</text>
</comment>
<keyword evidence="7" id="KW-1185">Reference proteome</keyword>
<dbReference type="EC" id="4.2.1.126" evidence="3"/>
<dbReference type="GO" id="GO:0097367">
    <property type="term" value="F:carbohydrate derivative binding"/>
    <property type="evidence" value="ECO:0007669"/>
    <property type="project" value="InterPro"/>
</dbReference>
<dbReference type="PANTHER" id="PTHR10088">
    <property type="entry name" value="GLUCOKINASE REGULATORY PROTEIN"/>
    <property type="match status" value="1"/>
</dbReference>
<sequence length="335" mass="34934">MRLRRGGAADVRADPQGPGGHVRGGPWADRATRPEASVIDLELPTEGRNPRTIDVDTLPTLEVLRRINTEDATVHLVVADVLPELARLVDLAVDSLRAGGRVHYFGAGTSGRLAALDAAELPPTFGIWGRVVAHHAGGPRALSQAVSEVEDDHEQGARDAAEVQPGDVAIGIAASGRTPYVVGALRAATAAGAHTALISCNPHTPYGDEVDVHIGLATGPEVISGSTRMKAGTATKLVLNSFSTTLMIRLGRTYSNLMVSVNALNAKLRARLVRILTEATGLDALTCENALAEAGGDTRVALVSLLGEVPAARATVALEESHGGVREALQRLRSA</sequence>
<comment type="subunit">
    <text evidence="3">Homodimer.</text>
</comment>
<dbReference type="EMBL" id="WBMT01000002">
    <property type="protein sequence ID" value="KAB2351482.1"/>
    <property type="molecule type" value="Genomic_DNA"/>
</dbReference>
<keyword evidence="1 3" id="KW-0456">Lyase</keyword>
<dbReference type="InterPro" id="IPR040190">
    <property type="entry name" value="MURQ/GCKR"/>
</dbReference>
<dbReference type="CDD" id="cd05007">
    <property type="entry name" value="SIS_Etherase"/>
    <property type="match status" value="1"/>
</dbReference>
<dbReference type="PROSITE" id="PS01272">
    <property type="entry name" value="GCKR"/>
    <property type="match status" value="1"/>
</dbReference>
<comment type="pathway">
    <text evidence="3">Amino-sugar metabolism; N-acetylmuramate degradation.</text>
</comment>
<dbReference type="UniPathway" id="UPA00342"/>
<dbReference type="GO" id="GO:0009254">
    <property type="term" value="P:peptidoglycan turnover"/>
    <property type="evidence" value="ECO:0007669"/>
    <property type="project" value="TreeGrafter"/>
</dbReference>
<dbReference type="GO" id="GO:0097173">
    <property type="term" value="P:N-acetylmuramic acid catabolic process"/>
    <property type="evidence" value="ECO:0007669"/>
    <property type="project" value="UniProtKB-UniPathway"/>
</dbReference>
<dbReference type="Gene3D" id="3.40.50.10490">
    <property type="entry name" value="Glucose-6-phosphate isomerase like protein, domain 1"/>
    <property type="match status" value="1"/>
</dbReference>
<reference evidence="6 7" key="1">
    <citation type="submission" date="2019-09" db="EMBL/GenBank/DDBJ databases">
        <title>Actinomadura physcomitrii sp. nov., a novel actinomycete isolated from moss [Physcomitrium sphaericum (Ludw) Fuernr].</title>
        <authorList>
            <person name="Zhuang X."/>
            <person name="Liu C."/>
        </authorList>
    </citation>
    <scope>NUCLEOTIDE SEQUENCE [LARGE SCALE GENOMIC DNA]</scope>
    <source>
        <strain evidence="6 7">HMC1</strain>
    </source>
</reference>
<feature type="region of interest" description="Disordered" evidence="4">
    <location>
        <begin position="1"/>
        <end position="29"/>
    </location>
</feature>
<feature type="active site" description="Proton donor" evidence="3">
    <location>
        <position position="120"/>
    </location>
</feature>
<dbReference type="InterPro" id="IPR001347">
    <property type="entry name" value="SIS_dom"/>
</dbReference>
<accession>A0A6H9ZAX3</accession>
<proteinExistence type="inferred from homology"/>
<dbReference type="AlphaFoldDB" id="A0A6H9ZAX3"/>
<evidence type="ECO:0000256" key="1">
    <source>
        <dbReference type="ARBA" id="ARBA00023239"/>
    </source>
</evidence>
<dbReference type="PANTHER" id="PTHR10088:SF4">
    <property type="entry name" value="GLUCOKINASE REGULATORY PROTEIN"/>
    <property type="match status" value="1"/>
</dbReference>
<evidence type="ECO:0000313" key="7">
    <source>
        <dbReference type="Proteomes" id="UP000468735"/>
    </source>
</evidence>
<dbReference type="InterPro" id="IPR005486">
    <property type="entry name" value="Glucokinase_regulatory_CS"/>
</dbReference>
<comment type="function">
    <text evidence="3">Specifically catalyzes the cleavage of the D-lactyl ether substituent of MurNAc 6-phosphate, producing GlcNAc 6-phosphate and D-lactate.</text>
</comment>
<evidence type="ECO:0000256" key="3">
    <source>
        <dbReference type="HAMAP-Rule" id="MF_00068"/>
    </source>
</evidence>
<evidence type="ECO:0000313" key="6">
    <source>
        <dbReference type="EMBL" id="KAB2351482.1"/>
    </source>
</evidence>
<feature type="domain" description="SIS" evidence="5">
    <location>
        <begin position="92"/>
        <end position="252"/>
    </location>
</feature>
<dbReference type="GO" id="GO:0016803">
    <property type="term" value="F:ether hydrolase activity"/>
    <property type="evidence" value="ECO:0007669"/>
    <property type="project" value="TreeGrafter"/>
</dbReference>
<dbReference type="PROSITE" id="PS51464">
    <property type="entry name" value="SIS"/>
    <property type="match status" value="1"/>
</dbReference>
<comment type="catalytic activity">
    <reaction evidence="3">
        <text>N-acetyl-D-muramate 6-phosphate + H2O = N-acetyl-D-glucosamine 6-phosphate + (R)-lactate</text>
        <dbReference type="Rhea" id="RHEA:26410"/>
        <dbReference type="ChEBI" id="CHEBI:15377"/>
        <dbReference type="ChEBI" id="CHEBI:16004"/>
        <dbReference type="ChEBI" id="CHEBI:57513"/>
        <dbReference type="ChEBI" id="CHEBI:58722"/>
        <dbReference type="EC" id="4.2.1.126"/>
    </reaction>
</comment>
<dbReference type="Gene3D" id="1.10.8.1080">
    <property type="match status" value="1"/>
</dbReference>
<evidence type="ECO:0000256" key="2">
    <source>
        <dbReference type="ARBA" id="ARBA00023277"/>
    </source>
</evidence>
<protein>
    <recommendedName>
        <fullName evidence="3">N-acetylmuramic acid 6-phosphate etherase</fullName>
        <shortName evidence="3">MurNAc-6-P etherase</shortName>
        <ecNumber evidence="3">4.2.1.126</ecNumber>
    </recommendedName>
    <alternativeName>
        <fullName evidence="3">N-acetylmuramic acid 6-phosphate hydrolase</fullName>
    </alternativeName>
    <alternativeName>
        <fullName evidence="3">N-acetylmuramic acid 6-phosphate lyase</fullName>
    </alternativeName>
</protein>
<keyword evidence="2 3" id="KW-0119">Carbohydrate metabolism</keyword>
<feature type="active site" evidence="3">
    <location>
        <position position="150"/>
    </location>
</feature>
<dbReference type="Proteomes" id="UP000468735">
    <property type="component" value="Unassembled WGS sequence"/>
</dbReference>
<dbReference type="GO" id="GO:0046348">
    <property type="term" value="P:amino sugar catabolic process"/>
    <property type="evidence" value="ECO:0007669"/>
    <property type="project" value="InterPro"/>
</dbReference>
<dbReference type="NCBIfam" id="NF003915">
    <property type="entry name" value="PRK05441.1"/>
    <property type="match status" value="1"/>
</dbReference>
<gene>
    <name evidence="3" type="primary">murQ</name>
    <name evidence="6" type="ORF">F8566_04395</name>
</gene>
<dbReference type="HAMAP" id="MF_00068">
    <property type="entry name" value="MurQ"/>
    <property type="match status" value="1"/>
</dbReference>
<evidence type="ECO:0000256" key="4">
    <source>
        <dbReference type="SAM" id="MobiDB-lite"/>
    </source>
</evidence>
<comment type="caution">
    <text evidence="6">The sequence shown here is derived from an EMBL/GenBank/DDBJ whole genome shotgun (WGS) entry which is preliminary data.</text>
</comment>
<dbReference type="OrthoDB" id="9813395at2"/>
<dbReference type="GO" id="GO:0016835">
    <property type="term" value="F:carbon-oxygen lyase activity"/>
    <property type="evidence" value="ECO:0007669"/>
    <property type="project" value="UniProtKB-UniRule"/>
</dbReference>
<dbReference type="InterPro" id="IPR046348">
    <property type="entry name" value="SIS_dom_sf"/>
</dbReference>
<dbReference type="InterPro" id="IPR005488">
    <property type="entry name" value="Etherase_MurQ"/>
</dbReference>